<dbReference type="SUPFAM" id="SSF50800">
    <property type="entry name" value="PK beta-barrel domain-like"/>
    <property type="match status" value="1"/>
</dbReference>
<dbReference type="RefSeq" id="WP_085798650.1">
    <property type="nucleotide sequence ID" value="NZ_FWXB01000001.1"/>
</dbReference>
<dbReference type="InterPro" id="IPR011037">
    <property type="entry name" value="Pyrv_Knase-like_insert_dom_sf"/>
</dbReference>
<dbReference type="GO" id="GO:0030170">
    <property type="term" value="F:pyridoxal phosphate binding"/>
    <property type="evidence" value="ECO:0007669"/>
    <property type="project" value="InterPro"/>
</dbReference>
<keyword evidence="3" id="KW-1185">Reference proteome</keyword>
<dbReference type="PANTHER" id="PTHR36930">
    <property type="entry name" value="METAL-SULFUR CLUSTER BIOSYNTHESIS PROTEINS YUAD-RELATED"/>
    <property type="match status" value="1"/>
</dbReference>
<dbReference type="Proteomes" id="UP000193224">
    <property type="component" value="Unassembled WGS sequence"/>
</dbReference>
<dbReference type="InterPro" id="IPR052716">
    <property type="entry name" value="MOSC_domain"/>
</dbReference>
<protein>
    <submittedName>
        <fullName evidence="2">Putative metal-sulfur cluster biosynthesis proteins YuaD</fullName>
    </submittedName>
</protein>
<dbReference type="InterPro" id="IPR005302">
    <property type="entry name" value="MoCF_Sase_C"/>
</dbReference>
<dbReference type="Pfam" id="PF03473">
    <property type="entry name" value="MOSC"/>
    <property type="match status" value="1"/>
</dbReference>
<gene>
    <name evidence="2" type="primary">yuaD</name>
    <name evidence="2" type="ORF">ROA7745_00521</name>
</gene>
<evidence type="ECO:0000259" key="1">
    <source>
        <dbReference type="PROSITE" id="PS51340"/>
    </source>
</evidence>
<dbReference type="PANTHER" id="PTHR36930:SF1">
    <property type="entry name" value="MOSC DOMAIN-CONTAINING PROTEIN"/>
    <property type="match status" value="1"/>
</dbReference>
<dbReference type="OrthoDB" id="9808413at2"/>
<evidence type="ECO:0000313" key="2">
    <source>
        <dbReference type="EMBL" id="SMC10714.1"/>
    </source>
</evidence>
<dbReference type="GO" id="GO:0030151">
    <property type="term" value="F:molybdenum ion binding"/>
    <property type="evidence" value="ECO:0007669"/>
    <property type="project" value="InterPro"/>
</dbReference>
<feature type="domain" description="MOSC" evidence="1">
    <location>
        <begin position="26"/>
        <end position="183"/>
    </location>
</feature>
<proteinExistence type="predicted"/>
<dbReference type="PROSITE" id="PS51340">
    <property type="entry name" value="MOSC"/>
    <property type="match status" value="1"/>
</dbReference>
<accession>A0A1X7BMG3</accession>
<sequence length="201" mass="21856">MPALLPTEFTARITWLGRVERGGEGIRSVPLEMVEATFAGVEGEVHGGLTRAACVRVRDQHPEGTEIRNVRQFSIVSAEEMAVIASEIGVDVLAPTWLGASLVIAGIPDFSHVPPSSRLQSAAGTTLVIDMQNRPCIYPAKEIDKDKPGYGKAFKPAATGRRGVTAWVEREGPLHLGDKLRLHVPDQRAWAHIHDSLDRAE</sequence>
<evidence type="ECO:0000313" key="3">
    <source>
        <dbReference type="Proteomes" id="UP000193224"/>
    </source>
</evidence>
<dbReference type="GO" id="GO:0003824">
    <property type="term" value="F:catalytic activity"/>
    <property type="evidence" value="ECO:0007669"/>
    <property type="project" value="InterPro"/>
</dbReference>
<organism evidence="2 3">
    <name type="scientific">Roseovarius aestuarii</name>
    <dbReference type="NCBI Taxonomy" id="475083"/>
    <lineage>
        <taxon>Bacteria</taxon>
        <taxon>Pseudomonadati</taxon>
        <taxon>Pseudomonadota</taxon>
        <taxon>Alphaproteobacteria</taxon>
        <taxon>Rhodobacterales</taxon>
        <taxon>Roseobacteraceae</taxon>
        <taxon>Roseovarius</taxon>
    </lineage>
</organism>
<name>A0A1X7BMG3_9RHOB</name>
<dbReference type="Gene3D" id="2.40.33.20">
    <property type="entry name" value="PK beta-barrel domain-like"/>
    <property type="match status" value="1"/>
</dbReference>
<dbReference type="AlphaFoldDB" id="A0A1X7BMG3"/>
<dbReference type="EMBL" id="FWXB01000001">
    <property type="protein sequence ID" value="SMC10714.1"/>
    <property type="molecule type" value="Genomic_DNA"/>
</dbReference>
<reference evidence="2 3" key="1">
    <citation type="submission" date="2017-03" db="EMBL/GenBank/DDBJ databases">
        <authorList>
            <person name="Afonso C.L."/>
            <person name="Miller P.J."/>
            <person name="Scott M.A."/>
            <person name="Spackman E."/>
            <person name="Goraichik I."/>
            <person name="Dimitrov K.M."/>
            <person name="Suarez D.L."/>
            <person name="Swayne D.E."/>
        </authorList>
    </citation>
    <scope>NUCLEOTIDE SEQUENCE [LARGE SCALE GENOMIC DNA]</scope>
    <source>
        <strain evidence="2 3">CECT 7745</strain>
    </source>
</reference>